<reference evidence="13" key="1">
    <citation type="journal article" date="2023" name="PLoS Negl. Trop. Dis.">
        <title>A genome sequence for Biomphalaria pfeifferi, the major vector snail for the human-infecting parasite Schistosoma mansoni.</title>
        <authorList>
            <person name="Bu L."/>
            <person name="Lu L."/>
            <person name="Laidemitt M.R."/>
            <person name="Zhang S.M."/>
            <person name="Mutuku M."/>
            <person name="Mkoji G."/>
            <person name="Steinauer M."/>
            <person name="Loker E.S."/>
        </authorList>
    </citation>
    <scope>NUCLEOTIDE SEQUENCE</scope>
    <source>
        <strain evidence="13">KasaAsao</strain>
    </source>
</reference>
<evidence type="ECO:0000256" key="10">
    <source>
        <dbReference type="SAM" id="SignalP"/>
    </source>
</evidence>
<comment type="catalytic activity">
    <reaction evidence="9">
        <text>adenosine + H2O + H(+) = inosine + NH4(+)</text>
        <dbReference type="Rhea" id="RHEA:24408"/>
        <dbReference type="ChEBI" id="CHEBI:15377"/>
        <dbReference type="ChEBI" id="CHEBI:15378"/>
        <dbReference type="ChEBI" id="CHEBI:16335"/>
        <dbReference type="ChEBI" id="CHEBI:17596"/>
        <dbReference type="ChEBI" id="CHEBI:28938"/>
        <dbReference type="EC" id="3.5.4.4"/>
    </reaction>
</comment>
<feature type="chain" id="PRO_5041970880" description="adenosine deaminase" evidence="10">
    <location>
        <begin position="18"/>
        <end position="509"/>
    </location>
</feature>
<dbReference type="FunFam" id="3.20.20.140:FF:000017">
    <property type="entry name" value="Adenosine deaminase 2"/>
    <property type="match status" value="1"/>
</dbReference>
<keyword evidence="6" id="KW-0479">Metal-binding</keyword>
<evidence type="ECO:0000256" key="8">
    <source>
        <dbReference type="ARBA" id="ARBA00022801"/>
    </source>
</evidence>
<evidence type="ECO:0000259" key="12">
    <source>
        <dbReference type="Pfam" id="PF08451"/>
    </source>
</evidence>
<accession>A0AAD8AS34</accession>
<evidence type="ECO:0000256" key="7">
    <source>
        <dbReference type="ARBA" id="ARBA00022729"/>
    </source>
</evidence>
<evidence type="ECO:0000256" key="9">
    <source>
        <dbReference type="ARBA" id="ARBA00047764"/>
    </source>
</evidence>
<feature type="domain" description="Adenosine deaminase" evidence="11">
    <location>
        <begin position="192"/>
        <end position="489"/>
    </location>
</feature>
<proteinExistence type="inferred from homology"/>
<sequence>MVTLLLCLSVLLTLSAAVPTWYLEARQTFIDAEASMRIGAQLTLNPKEQLVNKYMMSLKNSSIQESIWTTKPFSPSISFFESKAWIDNSTLYDVIKMMPKGGILHLHDKAMTSLNWTVKTLTYLPGLYTKADQYSTRLYKFANSSPGVDWTLISDLRNASQDPDNFDEMLALNMSIWTPEPFKAYPSVNDVWGKFRSYFKTINGLINNITNVKAYVEEAIQEFYDDNVQYMELRGGTMIDNNGNDVTEQYLEIIQNAAYNFQSAHPDFYGVKVIIPGSREESEEGQAKMVNKTLSLMSKFPDLVKGFDLVDQEDINHLTLYYIDEFLKNDKSILPYFFHAGETVDGTQFVISAKLNYWTQGVDMNLVDSVLLNASRIGHGFAVYHHPKVLEAVIAKGIAVELNPISNQVLGLVSDLRNHPGAFLFANGAPVVVSSDDPAAWFASPLSHDFYMAFMGLGSINDDLRVLKQLAMNSFKYSTMTSDEKNEALRKWQIMWDTFINDVINKYHL</sequence>
<dbReference type="GO" id="GO:0004000">
    <property type="term" value="F:adenosine deaminase activity"/>
    <property type="evidence" value="ECO:0007669"/>
    <property type="project" value="InterPro"/>
</dbReference>
<comment type="cofactor">
    <cofactor evidence="1">
        <name>Zn(2+)</name>
        <dbReference type="ChEBI" id="CHEBI:29105"/>
    </cofactor>
</comment>
<protein>
    <recommendedName>
        <fullName evidence="4">adenosine deaminase</fullName>
        <ecNumber evidence="4">3.5.4.4</ecNumber>
    </recommendedName>
</protein>
<evidence type="ECO:0000259" key="11">
    <source>
        <dbReference type="Pfam" id="PF00962"/>
    </source>
</evidence>
<gene>
    <name evidence="13" type="ORF">Bpfe_030671</name>
</gene>
<organism evidence="13 14">
    <name type="scientific">Biomphalaria pfeifferi</name>
    <name type="common">Bloodfluke planorb</name>
    <name type="synonym">Freshwater snail</name>
    <dbReference type="NCBI Taxonomy" id="112525"/>
    <lineage>
        <taxon>Eukaryota</taxon>
        <taxon>Metazoa</taxon>
        <taxon>Spiralia</taxon>
        <taxon>Lophotrochozoa</taxon>
        <taxon>Mollusca</taxon>
        <taxon>Gastropoda</taxon>
        <taxon>Heterobranchia</taxon>
        <taxon>Euthyneura</taxon>
        <taxon>Panpulmonata</taxon>
        <taxon>Hygrophila</taxon>
        <taxon>Lymnaeoidea</taxon>
        <taxon>Planorbidae</taxon>
        <taxon>Biomphalaria</taxon>
    </lineage>
</organism>
<evidence type="ECO:0000256" key="3">
    <source>
        <dbReference type="ARBA" id="ARBA00006083"/>
    </source>
</evidence>
<keyword evidence="8" id="KW-0378">Hydrolase</keyword>
<keyword evidence="7 10" id="KW-0732">Signal</keyword>
<comment type="subcellular location">
    <subcellularLocation>
        <location evidence="2">Secreted</location>
    </subcellularLocation>
</comment>
<dbReference type="Pfam" id="PF08451">
    <property type="entry name" value="A_deaminase_N"/>
    <property type="match status" value="1"/>
</dbReference>
<name>A0AAD8AS34_BIOPF</name>
<feature type="domain" description="Adenosine/AMP deaminase N-terminal" evidence="12">
    <location>
        <begin position="4"/>
        <end position="95"/>
    </location>
</feature>
<dbReference type="Gene3D" id="3.20.20.140">
    <property type="entry name" value="Metal-dependent hydrolases"/>
    <property type="match status" value="1"/>
</dbReference>
<dbReference type="InterPro" id="IPR032466">
    <property type="entry name" value="Metal_Hydrolase"/>
</dbReference>
<keyword evidence="5" id="KW-0964">Secreted</keyword>
<evidence type="ECO:0000313" key="13">
    <source>
        <dbReference type="EMBL" id="KAK0039900.1"/>
    </source>
</evidence>
<dbReference type="Proteomes" id="UP001233172">
    <property type="component" value="Unassembled WGS sequence"/>
</dbReference>
<evidence type="ECO:0000256" key="2">
    <source>
        <dbReference type="ARBA" id="ARBA00004613"/>
    </source>
</evidence>
<dbReference type="AlphaFoldDB" id="A0AAD8AS34"/>
<comment type="caution">
    <text evidence="13">The sequence shown here is derived from an EMBL/GenBank/DDBJ whole genome shotgun (WGS) entry which is preliminary data.</text>
</comment>
<evidence type="ECO:0000256" key="4">
    <source>
        <dbReference type="ARBA" id="ARBA00012784"/>
    </source>
</evidence>
<dbReference type="InterPro" id="IPR006331">
    <property type="entry name" value="ADGF"/>
</dbReference>
<dbReference type="GO" id="GO:0006154">
    <property type="term" value="P:adenosine catabolic process"/>
    <property type="evidence" value="ECO:0007669"/>
    <property type="project" value="InterPro"/>
</dbReference>
<dbReference type="InterPro" id="IPR013659">
    <property type="entry name" value="A_deaminase_N"/>
</dbReference>
<dbReference type="Pfam" id="PF00962">
    <property type="entry name" value="A_deaminase"/>
    <property type="match status" value="1"/>
</dbReference>
<evidence type="ECO:0000313" key="14">
    <source>
        <dbReference type="Proteomes" id="UP001233172"/>
    </source>
</evidence>
<dbReference type="SUPFAM" id="SSF51556">
    <property type="entry name" value="Metallo-dependent hydrolases"/>
    <property type="match status" value="1"/>
</dbReference>
<dbReference type="InterPro" id="IPR006330">
    <property type="entry name" value="Ado/ade_deaminase"/>
</dbReference>
<dbReference type="NCBIfam" id="TIGR01431">
    <property type="entry name" value="adm_rel"/>
    <property type="match status" value="1"/>
</dbReference>
<evidence type="ECO:0000256" key="6">
    <source>
        <dbReference type="ARBA" id="ARBA00022723"/>
    </source>
</evidence>
<dbReference type="EC" id="3.5.4.4" evidence="4"/>
<dbReference type="GO" id="GO:0046103">
    <property type="term" value="P:inosine biosynthetic process"/>
    <property type="evidence" value="ECO:0007669"/>
    <property type="project" value="TreeGrafter"/>
</dbReference>
<reference evidence="13" key="2">
    <citation type="submission" date="2023-04" db="EMBL/GenBank/DDBJ databases">
        <authorList>
            <person name="Bu L."/>
            <person name="Lu L."/>
            <person name="Laidemitt M.R."/>
            <person name="Zhang S.M."/>
            <person name="Mutuku M."/>
            <person name="Mkoji G."/>
            <person name="Steinauer M."/>
            <person name="Loker E.S."/>
        </authorList>
    </citation>
    <scope>NUCLEOTIDE SEQUENCE</scope>
    <source>
        <strain evidence="13">KasaAsao</strain>
        <tissue evidence="13">Whole Snail</tissue>
    </source>
</reference>
<dbReference type="GO" id="GO:0046872">
    <property type="term" value="F:metal ion binding"/>
    <property type="evidence" value="ECO:0007669"/>
    <property type="project" value="UniProtKB-KW"/>
</dbReference>
<evidence type="ECO:0000256" key="5">
    <source>
        <dbReference type="ARBA" id="ARBA00022525"/>
    </source>
</evidence>
<dbReference type="PANTHER" id="PTHR11409">
    <property type="entry name" value="ADENOSINE DEAMINASE"/>
    <property type="match status" value="1"/>
</dbReference>
<dbReference type="InterPro" id="IPR001365">
    <property type="entry name" value="A_deaminase_dom"/>
</dbReference>
<feature type="signal peptide" evidence="10">
    <location>
        <begin position="1"/>
        <end position="17"/>
    </location>
</feature>
<comment type="similarity">
    <text evidence="3">Belongs to the metallo-dependent hydrolases superfamily. Adenosine and AMP deaminases family. ADGF subfamily.</text>
</comment>
<keyword evidence="14" id="KW-1185">Reference proteome</keyword>
<evidence type="ECO:0000256" key="1">
    <source>
        <dbReference type="ARBA" id="ARBA00001947"/>
    </source>
</evidence>
<dbReference type="PANTHER" id="PTHR11409:SF39">
    <property type="entry name" value="ADENOSINE DEAMINASE 2"/>
    <property type="match status" value="1"/>
</dbReference>
<dbReference type="EMBL" id="JASAOG010000386">
    <property type="protein sequence ID" value="KAK0039900.1"/>
    <property type="molecule type" value="Genomic_DNA"/>
</dbReference>
<dbReference type="GO" id="GO:0005615">
    <property type="term" value="C:extracellular space"/>
    <property type="evidence" value="ECO:0007669"/>
    <property type="project" value="InterPro"/>
</dbReference>